<feature type="signal peptide" evidence="2">
    <location>
        <begin position="1"/>
        <end position="21"/>
    </location>
</feature>
<dbReference type="Proteomes" id="UP001152607">
    <property type="component" value="Unassembled WGS sequence"/>
</dbReference>
<feature type="compositionally biased region" description="Low complexity" evidence="1">
    <location>
        <begin position="576"/>
        <end position="624"/>
    </location>
</feature>
<sequence>MRSFKSKVLSACAWAAVPVLASVFPPAPQAPHSQRVEPKADVLELDVHDTYAQATFSVPCANCLGSDHTSHDDESIILSFKAHSFNEPCGTSNITLNGQYLPHEWQGDVASGSASYTGVTDVDANAWLLQHDLDLEWENTCVHGEDESDDAAQILTVNIKAIDGRPTQTPSGFTVSFKQQQHPPELLRLESVPNRSAADKQQAQSWLAPPSELRLRLPPKEDRPSPEHPPSLSLENEISELEALRTEVQKLQEVIDEKETLIKLHIEKETGNLREKLGECDGFKCFVKTIANGAHGAWRIFYIRLKSKHRHNEQPMGKLEDEYHGLRKSHYKQFPAIEGHVRITSDEGSSPPPPSPEQDAHRPRPRMPSPNSPFVIAIEVVLGILCCGCLVTALRSTRCCSLRSRTERAAAREERRNARAYRRAARNHAWRNWWRGNWRDRSRIEDYEEKRSLIQDQENVLEDAMQEEIRQLRAAHGIVNELIGAEEGRSSSSPSSRQRPSHIHCPAPQQPIIPEAPYSPLSATSTYPPTSLPECPSRPLSRTDSLPGYASSSPPAYEEDEDVSDSVANGFRNYVTSPTTSTSSAASSASSRWTPDSSVVDVSPRPSADTLRYAETSYAETTETGVGEKN</sequence>
<reference evidence="3" key="1">
    <citation type="submission" date="2023-01" db="EMBL/GenBank/DDBJ databases">
        <authorList>
            <person name="Van Ghelder C."/>
            <person name="Rancurel C."/>
        </authorList>
    </citation>
    <scope>NUCLEOTIDE SEQUENCE</scope>
    <source>
        <strain evidence="3">CNCM I-4278</strain>
    </source>
</reference>
<evidence type="ECO:0000256" key="2">
    <source>
        <dbReference type="SAM" id="SignalP"/>
    </source>
</evidence>
<dbReference type="OrthoDB" id="4225201at2759"/>
<keyword evidence="4" id="KW-1185">Reference proteome</keyword>
<feature type="chain" id="PRO_5040767723" evidence="2">
    <location>
        <begin position="22"/>
        <end position="630"/>
    </location>
</feature>
<feature type="region of interest" description="Disordered" evidence="1">
    <location>
        <begin position="486"/>
        <end position="630"/>
    </location>
</feature>
<protein>
    <submittedName>
        <fullName evidence="3">Uncharacterized protein</fullName>
    </submittedName>
</protein>
<evidence type="ECO:0000256" key="1">
    <source>
        <dbReference type="SAM" id="MobiDB-lite"/>
    </source>
</evidence>
<accession>A0A9W4U318</accession>
<dbReference type="AlphaFoldDB" id="A0A9W4U318"/>
<feature type="region of interest" description="Disordered" evidence="1">
    <location>
        <begin position="194"/>
        <end position="233"/>
    </location>
</feature>
<feature type="region of interest" description="Disordered" evidence="1">
    <location>
        <begin position="343"/>
        <end position="368"/>
    </location>
</feature>
<evidence type="ECO:0000313" key="3">
    <source>
        <dbReference type="EMBL" id="CAI6232537.1"/>
    </source>
</evidence>
<feature type="compositionally biased region" description="Low complexity" evidence="1">
    <location>
        <begin position="506"/>
        <end position="516"/>
    </location>
</feature>
<evidence type="ECO:0000313" key="4">
    <source>
        <dbReference type="Proteomes" id="UP001152607"/>
    </source>
</evidence>
<feature type="compositionally biased region" description="Basic and acidic residues" evidence="1">
    <location>
        <begin position="213"/>
        <end position="226"/>
    </location>
</feature>
<keyword evidence="2" id="KW-0732">Signal</keyword>
<dbReference type="EMBL" id="CAOQHR010000001">
    <property type="protein sequence ID" value="CAI6232537.1"/>
    <property type="molecule type" value="Genomic_DNA"/>
</dbReference>
<gene>
    <name evidence="3" type="ORF">PDIGIT_LOCUS274</name>
</gene>
<feature type="compositionally biased region" description="Polar residues" evidence="1">
    <location>
        <begin position="540"/>
        <end position="554"/>
    </location>
</feature>
<proteinExistence type="predicted"/>
<organism evidence="3 4">
    <name type="scientific">Periconia digitata</name>
    <dbReference type="NCBI Taxonomy" id="1303443"/>
    <lineage>
        <taxon>Eukaryota</taxon>
        <taxon>Fungi</taxon>
        <taxon>Dikarya</taxon>
        <taxon>Ascomycota</taxon>
        <taxon>Pezizomycotina</taxon>
        <taxon>Dothideomycetes</taxon>
        <taxon>Pleosporomycetidae</taxon>
        <taxon>Pleosporales</taxon>
        <taxon>Massarineae</taxon>
        <taxon>Periconiaceae</taxon>
        <taxon>Periconia</taxon>
    </lineage>
</organism>
<name>A0A9W4U318_9PLEO</name>
<comment type="caution">
    <text evidence="3">The sequence shown here is derived from an EMBL/GenBank/DDBJ whole genome shotgun (WGS) entry which is preliminary data.</text>
</comment>